<dbReference type="Proteomes" id="UP000001683">
    <property type="component" value="Chromosome"/>
</dbReference>
<dbReference type="InParanoid" id="B2A7B3"/>
<dbReference type="RefSeq" id="WP_012447191.1">
    <property type="nucleotide sequence ID" value="NC_010718.1"/>
</dbReference>
<dbReference type="HOGENOM" id="CLU_2863109_0_0_9"/>
<evidence type="ECO:0000313" key="2">
    <source>
        <dbReference type="Proteomes" id="UP000001683"/>
    </source>
</evidence>
<dbReference type="KEGG" id="nth:Nther_0716"/>
<evidence type="ECO:0000313" key="1">
    <source>
        <dbReference type="EMBL" id="ACB84307.1"/>
    </source>
</evidence>
<name>B2A7B3_NATTJ</name>
<reference evidence="1 2" key="1">
    <citation type="submission" date="2008-04" db="EMBL/GenBank/DDBJ databases">
        <title>Complete sequence of chromosome of Natranaerobius thermophilus JW/NM-WN-LF.</title>
        <authorList>
            <consortium name="US DOE Joint Genome Institute"/>
            <person name="Copeland A."/>
            <person name="Lucas S."/>
            <person name="Lapidus A."/>
            <person name="Glavina del Rio T."/>
            <person name="Dalin E."/>
            <person name="Tice H."/>
            <person name="Bruce D."/>
            <person name="Goodwin L."/>
            <person name="Pitluck S."/>
            <person name="Chertkov O."/>
            <person name="Brettin T."/>
            <person name="Detter J.C."/>
            <person name="Han C."/>
            <person name="Kuske C.R."/>
            <person name="Schmutz J."/>
            <person name="Larimer F."/>
            <person name="Land M."/>
            <person name="Hauser L."/>
            <person name="Kyrpides N."/>
            <person name="Lykidis A."/>
            <person name="Mesbah N.M."/>
            <person name="Wiegel J."/>
        </authorList>
    </citation>
    <scope>NUCLEOTIDE SEQUENCE [LARGE SCALE GENOMIC DNA]</scope>
    <source>
        <strain evidence="2">ATCC BAA-1301 / DSM 18059 / JW/NM-WN-LF</strain>
    </source>
</reference>
<keyword evidence="2" id="KW-1185">Reference proteome</keyword>
<sequence>MNRKAGIVLLAVLVLGGGILTLGIRTWDSYVDQQQKEQRDEAYEDLDLDYLEHRKNFLLTCFKM</sequence>
<dbReference type="EMBL" id="CP001034">
    <property type="protein sequence ID" value="ACB84307.1"/>
    <property type="molecule type" value="Genomic_DNA"/>
</dbReference>
<reference evidence="1 2" key="2">
    <citation type="journal article" date="2011" name="J. Bacteriol.">
        <title>Complete genome sequence of the anaerobic, halophilic alkalithermophile Natranaerobius thermophilus JW/NM-WN-LF.</title>
        <authorList>
            <person name="Zhao B."/>
            <person name="Mesbah N.M."/>
            <person name="Dalin E."/>
            <person name="Goodwin L."/>
            <person name="Nolan M."/>
            <person name="Pitluck S."/>
            <person name="Chertkov O."/>
            <person name="Brettin T.S."/>
            <person name="Han J."/>
            <person name="Larimer F.W."/>
            <person name="Land M.L."/>
            <person name="Hauser L."/>
            <person name="Kyrpides N."/>
            <person name="Wiegel J."/>
        </authorList>
    </citation>
    <scope>NUCLEOTIDE SEQUENCE [LARGE SCALE GENOMIC DNA]</scope>
    <source>
        <strain evidence="2">ATCC BAA-1301 / DSM 18059 / JW/NM-WN-LF</strain>
    </source>
</reference>
<organism evidence="1 2">
    <name type="scientific">Natranaerobius thermophilus (strain ATCC BAA-1301 / DSM 18059 / JW/NM-WN-LF)</name>
    <dbReference type="NCBI Taxonomy" id="457570"/>
    <lineage>
        <taxon>Bacteria</taxon>
        <taxon>Bacillati</taxon>
        <taxon>Bacillota</taxon>
        <taxon>Clostridia</taxon>
        <taxon>Natranaerobiales</taxon>
        <taxon>Natranaerobiaceae</taxon>
        <taxon>Natranaerobius</taxon>
    </lineage>
</organism>
<proteinExistence type="predicted"/>
<dbReference type="STRING" id="457570.Nther_0716"/>
<protein>
    <submittedName>
        <fullName evidence="1">Uncharacterized protein</fullName>
    </submittedName>
</protein>
<accession>B2A7B3</accession>
<dbReference type="AlphaFoldDB" id="B2A7B3"/>
<gene>
    <name evidence="1" type="ordered locus">Nther_0716</name>
</gene>